<evidence type="ECO:0000256" key="7">
    <source>
        <dbReference type="PROSITE-ProRule" id="PRU01360"/>
    </source>
</evidence>
<dbReference type="NCBIfam" id="TIGR04057">
    <property type="entry name" value="SusC_RagA_signa"/>
    <property type="match status" value="1"/>
</dbReference>
<evidence type="ECO:0000256" key="3">
    <source>
        <dbReference type="ARBA" id="ARBA00022452"/>
    </source>
</evidence>
<feature type="chain" id="PRO_5045325999" evidence="8">
    <location>
        <begin position="21"/>
        <end position="1041"/>
    </location>
</feature>
<keyword evidence="3 7" id="KW-1134">Transmembrane beta strand</keyword>
<dbReference type="SUPFAM" id="SSF56935">
    <property type="entry name" value="Porins"/>
    <property type="match status" value="1"/>
</dbReference>
<comment type="caution">
    <text evidence="10">The sequence shown here is derived from an EMBL/GenBank/DDBJ whole genome shotgun (WGS) entry which is preliminary data.</text>
</comment>
<evidence type="ECO:0000256" key="2">
    <source>
        <dbReference type="ARBA" id="ARBA00022448"/>
    </source>
</evidence>
<evidence type="ECO:0000256" key="6">
    <source>
        <dbReference type="ARBA" id="ARBA00023237"/>
    </source>
</evidence>
<keyword evidence="11" id="KW-1185">Reference proteome</keyword>
<dbReference type="Proteomes" id="UP001165489">
    <property type="component" value="Unassembled WGS sequence"/>
</dbReference>
<dbReference type="Pfam" id="PF07715">
    <property type="entry name" value="Plug"/>
    <property type="match status" value="1"/>
</dbReference>
<dbReference type="Gene3D" id="2.60.40.1120">
    <property type="entry name" value="Carboxypeptidase-like, regulatory domain"/>
    <property type="match status" value="1"/>
</dbReference>
<evidence type="ECO:0000256" key="5">
    <source>
        <dbReference type="ARBA" id="ARBA00023136"/>
    </source>
</evidence>
<keyword evidence="6 7" id="KW-0998">Cell outer membrane</keyword>
<evidence type="ECO:0000259" key="9">
    <source>
        <dbReference type="Pfam" id="PF07715"/>
    </source>
</evidence>
<gene>
    <name evidence="10" type="ORF">MM239_20470</name>
</gene>
<proteinExistence type="inferred from homology"/>
<dbReference type="Gene3D" id="2.170.130.10">
    <property type="entry name" value="TonB-dependent receptor, plug domain"/>
    <property type="match status" value="1"/>
</dbReference>
<feature type="domain" description="TonB-dependent receptor plug" evidence="9">
    <location>
        <begin position="115"/>
        <end position="233"/>
    </location>
</feature>
<dbReference type="InterPro" id="IPR023996">
    <property type="entry name" value="TonB-dep_OMP_SusC/RagA"/>
</dbReference>
<dbReference type="InterPro" id="IPR039426">
    <property type="entry name" value="TonB-dep_rcpt-like"/>
</dbReference>
<dbReference type="InterPro" id="IPR037066">
    <property type="entry name" value="Plug_dom_sf"/>
</dbReference>
<reference evidence="10" key="1">
    <citation type="submission" date="2022-03" db="EMBL/GenBank/DDBJ databases">
        <title>De novo assembled genomes of Belliella spp. (Cyclobacteriaceae) strains.</title>
        <authorList>
            <person name="Szabo A."/>
            <person name="Korponai K."/>
            <person name="Felfoldi T."/>
        </authorList>
    </citation>
    <scope>NUCLEOTIDE SEQUENCE</scope>
    <source>
        <strain evidence="10">DSM 111904</strain>
    </source>
</reference>
<dbReference type="NCBIfam" id="TIGR04056">
    <property type="entry name" value="OMP_RagA_SusC"/>
    <property type="match status" value="1"/>
</dbReference>
<dbReference type="SUPFAM" id="SSF49464">
    <property type="entry name" value="Carboxypeptidase regulatory domain-like"/>
    <property type="match status" value="1"/>
</dbReference>
<dbReference type="InterPro" id="IPR008969">
    <property type="entry name" value="CarboxyPept-like_regulatory"/>
</dbReference>
<evidence type="ECO:0000256" key="4">
    <source>
        <dbReference type="ARBA" id="ARBA00022692"/>
    </source>
</evidence>
<evidence type="ECO:0000313" key="10">
    <source>
        <dbReference type="EMBL" id="MCH7411773.1"/>
    </source>
</evidence>
<dbReference type="Gene3D" id="2.40.170.20">
    <property type="entry name" value="TonB-dependent receptor, beta-barrel domain"/>
    <property type="match status" value="1"/>
</dbReference>
<accession>A0ABS9V745</accession>
<dbReference type="InterPro" id="IPR012910">
    <property type="entry name" value="Plug_dom"/>
</dbReference>
<comment type="subcellular location">
    <subcellularLocation>
        <location evidence="1 7">Cell outer membrane</location>
        <topology evidence="1 7">Multi-pass membrane protein</topology>
    </subcellularLocation>
</comment>
<name>A0ABS9V745_9BACT</name>
<feature type="signal peptide" evidence="8">
    <location>
        <begin position="1"/>
        <end position="20"/>
    </location>
</feature>
<dbReference type="EMBL" id="JAKZGP010000115">
    <property type="protein sequence ID" value="MCH7411773.1"/>
    <property type="molecule type" value="Genomic_DNA"/>
</dbReference>
<evidence type="ECO:0000256" key="1">
    <source>
        <dbReference type="ARBA" id="ARBA00004571"/>
    </source>
</evidence>
<dbReference type="InterPro" id="IPR023997">
    <property type="entry name" value="TonB-dep_OMP_SusC/RagA_CS"/>
</dbReference>
<dbReference type="PROSITE" id="PS52016">
    <property type="entry name" value="TONB_DEPENDENT_REC_3"/>
    <property type="match status" value="1"/>
</dbReference>
<dbReference type="InterPro" id="IPR036942">
    <property type="entry name" value="Beta-barrel_TonB_sf"/>
</dbReference>
<keyword evidence="5 7" id="KW-0472">Membrane</keyword>
<evidence type="ECO:0000313" key="11">
    <source>
        <dbReference type="Proteomes" id="UP001165489"/>
    </source>
</evidence>
<organism evidence="10 11">
    <name type="scientific">Belliella filtrata</name>
    <dbReference type="NCBI Taxonomy" id="2923435"/>
    <lineage>
        <taxon>Bacteria</taxon>
        <taxon>Pseudomonadati</taxon>
        <taxon>Bacteroidota</taxon>
        <taxon>Cytophagia</taxon>
        <taxon>Cytophagales</taxon>
        <taxon>Cyclobacteriaceae</taxon>
        <taxon>Belliella</taxon>
    </lineage>
</organism>
<keyword evidence="10" id="KW-0675">Receptor</keyword>
<keyword evidence="2 7" id="KW-0813">Transport</keyword>
<dbReference type="Pfam" id="PF13715">
    <property type="entry name" value="CarbopepD_reg_2"/>
    <property type="match status" value="1"/>
</dbReference>
<keyword evidence="8" id="KW-0732">Signal</keyword>
<dbReference type="RefSeq" id="WP_241350198.1">
    <property type="nucleotide sequence ID" value="NZ_JAKZGP010000115.1"/>
</dbReference>
<sequence length="1041" mass="113049">MKKVLLSFVLAVLTVCTVSAQSRTITGKVLSSDDNVPIPGVNVVVKGTSVGSFTDMDGNYQIDVPQNATELSFSFVGYATKNVSVGNQSVINVSLDADIAALGEVIVVGYGAQSKRTVTGAISSIGSEKIANTPIQSFDQALPGKVAGVNIIMPNGVLNNRPVIRVRGVNSLSLSSYPLIVVDGVPTYTGDLSTNSAANNPLANINPADILSVEVLKDASAAAIYGSRASNGVILVTTKRGEEGASKVTFDSWVGVTEPVRLFDLLNAEEYMMIKNEGRRNAGQADAFFPTLDANGNVVDTNWYDVIMQNGIGHSQNLGISGGNARTNYYFSTGLTQQQGIIKRNEFDRLTGRLNIDHKVFDWFTVGATMNYTNTENRAPNTGSLPGQGFNTAGLGRIPLVTAPNVPVFLPDGGYNITPNNQLGQGNNLVQSGFVNPQAILDLNRMSSSNNHILGSVYGDIKIMDGLNFRSTYGIDNLTIEDQTFYTALHGDGFGSGGLAANTYRSLNRWNFQNTLNYNTGIGDDIDITLLVGNEQQYTQDERWGAQRTVIADNFFESYQGNFTTIVPLNNLQTENYLVSFFARANVNISNKYLISANVRRDGYSAFALGNKYGNFWGASAGYILSEESFWKNSSLSNTLNYFRLRASYGLVGNNGVGNFASLGLYNTGLYAVDPTIIYSQPANSNLSWETSQKSDIGINFGMFNDRLEGEVTWYNNLVDGLILPVPQAPSKGVPGGSIDTNIGSMVNRGIEMQVNYKAINRPNFKWDIGFNFSTLKNEVLSLDSDDSQILSATAGLETVNITRVGESVGSLYVVETRGVNPENGRRIFVRRGSNGEEILVQYDHLGTGWTTLDGQPSAQPTQNADGIIMGPTIPTWFGGFDNTFRFGNFDFNVLIQYQGGNYIYNGTKAGLRDMRFWNNHRDVLDRWTPENTQGSIPRIVYTDNISNGSAFPISENVERGDFLRVRNLALGYSLPTNITQRLKIGNMRVYAQVQNAFLITGYSGSDPEISTNGNAPTSSGVDRNSIGQARVYTIGLNVGI</sequence>
<protein>
    <submittedName>
        <fullName evidence="10">TonB-dependent receptor</fullName>
    </submittedName>
</protein>
<keyword evidence="4 7" id="KW-0812">Transmembrane</keyword>
<comment type="similarity">
    <text evidence="7">Belongs to the TonB-dependent receptor family.</text>
</comment>
<evidence type="ECO:0000256" key="8">
    <source>
        <dbReference type="SAM" id="SignalP"/>
    </source>
</evidence>